<dbReference type="GO" id="GO:0008237">
    <property type="term" value="F:metallopeptidase activity"/>
    <property type="evidence" value="ECO:0007669"/>
    <property type="project" value="UniProtKB-KW"/>
</dbReference>
<keyword evidence="3" id="KW-1185">Reference proteome</keyword>
<evidence type="ECO:0000256" key="1">
    <source>
        <dbReference type="SAM" id="Phobius"/>
    </source>
</evidence>
<sequence length="348" mass="37488">MNKLRTVTWGGGGLVILAAIWATLHYGGPGRFLPTAAIGLVAATLPFGIAYSKSAVTSLRRRFADVDEGISAETGSIFVSRSTVDDPVDCLESIVDAVRSDANADDVERESFQEGPGLMVMYTGFHNSFVRITEAGRVVVTGTSEHTHDLADTVAEAYSLSFDRTRNNPFSGMEPIRGAPRVFLGVFVIVLLLVGLGTVGAAAYPSDAYNPAERTVITGIDARGDLDPGTSRAETRLSKAAFLVAIVDEEAQEVTWVQNDSERVTEHGRQALRVSRDAEALLAAARDDSLTPAQAERATRVERRLVDARMAVAAAMTERVENDSVNETADMRRVVERLRATDERSTAS</sequence>
<organism evidence="2 3">
    <name type="scientific">Haloplanus rallus</name>
    <dbReference type="NCBI Taxonomy" id="1816183"/>
    <lineage>
        <taxon>Archaea</taxon>
        <taxon>Methanobacteriati</taxon>
        <taxon>Methanobacteriota</taxon>
        <taxon>Stenosarchaea group</taxon>
        <taxon>Halobacteria</taxon>
        <taxon>Halobacteriales</taxon>
        <taxon>Haloferacaceae</taxon>
        <taxon>Haloplanus</taxon>
    </lineage>
</organism>
<evidence type="ECO:0000313" key="2">
    <source>
        <dbReference type="EMBL" id="QGX94863.1"/>
    </source>
</evidence>
<feature type="transmembrane region" description="Helical" evidence="1">
    <location>
        <begin position="7"/>
        <end position="26"/>
    </location>
</feature>
<dbReference type="KEGG" id="hra:EI982_08720"/>
<feature type="transmembrane region" description="Helical" evidence="1">
    <location>
        <begin position="182"/>
        <end position="204"/>
    </location>
</feature>
<dbReference type="Proteomes" id="UP000428325">
    <property type="component" value="Chromosome"/>
</dbReference>
<keyword evidence="2" id="KW-0645">Protease</keyword>
<keyword evidence="2" id="KW-0482">Metalloprotease</keyword>
<keyword evidence="1" id="KW-0812">Transmembrane</keyword>
<protein>
    <submittedName>
        <fullName evidence="2">CPBP family intramembrane metalloprotease</fullName>
    </submittedName>
</protein>
<keyword evidence="1" id="KW-1133">Transmembrane helix</keyword>
<gene>
    <name evidence="2" type="ORF">EI982_08720</name>
</gene>
<dbReference type="GO" id="GO:0006508">
    <property type="term" value="P:proteolysis"/>
    <property type="evidence" value="ECO:0007669"/>
    <property type="project" value="UniProtKB-KW"/>
</dbReference>
<proteinExistence type="predicted"/>
<dbReference type="OrthoDB" id="340185at2157"/>
<dbReference type="RefSeq" id="WP_157689320.1">
    <property type="nucleotide sequence ID" value="NZ_CP034345.1"/>
</dbReference>
<dbReference type="GeneID" id="99246118"/>
<dbReference type="EMBL" id="CP034345">
    <property type="protein sequence ID" value="QGX94863.1"/>
    <property type="molecule type" value="Genomic_DNA"/>
</dbReference>
<evidence type="ECO:0000313" key="3">
    <source>
        <dbReference type="Proteomes" id="UP000428325"/>
    </source>
</evidence>
<dbReference type="AlphaFoldDB" id="A0A6B9FFY5"/>
<reference evidence="2 3" key="1">
    <citation type="submission" date="2018-12" db="EMBL/GenBank/DDBJ databases">
        <title>Complete genome sequence of Haloplanus rallus MBLA0036.</title>
        <authorList>
            <person name="Nam Y.-d."/>
            <person name="Kang J."/>
            <person name="Chung W.-H."/>
            <person name="Park Y.S."/>
        </authorList>
    </citation>
    <scope>NUCLEOTIDE SEQUENCE [LARGE SCALE GENOMIC DNA]</scope>
    <source>
        <strain evidence="2 3">MBLA0036</strain>
    </source>
</reference>
<name>A0A6B9FFY5_9EURY</name>
<keyword evidence="2" id="KW-0378">Hydrolase</keyword>
<keyword evidence="1" id="KW-0472">Membrane</keyword>
<feature type="transmembrane region" description="Helical" evidence="1">
    <location>
        <begin position="32"/>
        <end position="52"/>
    </location>
</feature>
<accession>A0A6B9FFY5</accession>